<reference evidence="1 2" key="2">
    <citation type="submission" date="2007-04" db="EMBL/GenBank/DDBJ databases">
        <title>Draft genome sequence of Ruminococcus torques (ATCC 27756).</title>
        <authorList>
            <person name="Sudarsanam P."/>
            <person name="Ley R."/>
            <person name="Guruge J."/>
            <person name="Turnbaugh P.J."/>
            <person name="Mahowald M."/>
            <person name="Liep D."/>
            <person name="Gordon J."/>
        </authorList>
    </citation>
    <scope>NUCLEOTIDE SEQUENCE [LARGE SCALE GENOMIC DNA]</scope>
    <source>
        <strain evidence="1 2">ATCC 27756</strain>
    </source>
</reference>
<evidence type="ECO:0000313" key="2">
    <source>
        <dbReference type="Proteomes" id="UP000003577"/>
    </source>
</evidence>
<name>A5KP70_9FIRM</name>
<dbReference type="EMBL" id="AAVP02000011">
    <property type="protein sequence ID" value="EDK23752.1"/>
    <property type="molecule type" value="Genomic_DNA"/>
</dbReference>
<dbReference type="AlphaFoldDB" id="A5KP70"/>
<protein>
    <submittedName>
        <fullName evidence="1">Uncharacterized protein</fullName>
    </submittedName>
</protein>
<dbReference type="Proteomes" id="UP000003577">
    <property type="component" value="Unassembled WGS sequence"/>
</dbReference>
<accession>A5KP70</accession>
<evidence type="ECO:0000313" key="1">
    <source>
        <dbReference type="EMBL" id="EDK23752.1"/>
    </source>
</evidence>
<dbReference type="PaxDb" id="411460-RUMTOR_02054"/>
<reference evidence="1 2" key="1">
    <citation type="submission" date="2007-03" db="EMBL/GenBank/DDBJ databases">
        <authorList>
            <person name="Fulton L."/>
            <person name="Clifton S."/>
            <person name="Fulton B."/>
            <person name="Xu J."/>
            <person name="Minx P."/>
            <person name="Pepin K.H."/>
            <person name="Johnson M."/>
            <person name="Thiruvilangam P."/>
            <person name="Bhonagiri V."/>
            <person name="Nash W.E."/>
            <person name="Mardis E.R."/>
            <person name="Wilson R.K."/>
        </authorList>
    </citation>
    <scope>NUCLEOTIDE SEQUENCE [LARGE SCALE GENOMIC DNA]</scope>
    <source>
        <strain evidence="1 2">ATCC 27756</strain>
    </source>
</reference>
<dbReference type="HOGENOM" id="CLU_926773_0_0_9"/>
<gene>
    <name evidence="1" type="ORF">RUMTOR_02054</name>
</gene>
<proteinExistence type="predicted"/>
<comment type="caution">
    <text evidence="1">The sequence shown here is derived from an EMBL/GenBank/DDBJ whole genome shotgun (WGS) entry which is preliminary data.</text>
</comment>
<sequence>MWCFSEKERERMKLFDKFFKNSPEIPEQNYKHNVYEKETSQYSPLPRFYYIKGEKYDIDSPNSVSSIPICETHFKINDEDWGIDTILREHVNRYYTHIPEDLKTVCYSKISEIKWEGLEKLSHSEKLALEKQKEEQLREKAQLNAISRSDMEQFHFENYKMEEPFYDNNKCIMLISDENKNQIAHDLSLLDTYIEPYRKSLCIENNLYINPSELKFDTLKHDKTNTTLYFTYFECKPYTKTEKKSKFPLILHYATPAYHEFNPPTDFFGNIYYLQDGNIGKARLTYWISHTMYSFELGLTGQTLEVKKVEKAVNGNKSLLYKR</sequence>
<organism evidence="1 2">
    <name type="scientific">[Ruminococcus] torques ATCC 27756</name>
    <dbReference type="NCBI Taxonomy" id="411460"/>
    <lineage>
        <taxon>Bacteria</taxon>
        <taxon>Bacillati</taxon>
        <taxon>Bacillota</taxon>
        <taxon>Clostridia</taxon>
        <taxon>Lachnospirales</taxon>
        <taxon>Lachnospiraceae</taxon>
        <taxon>Mediterraneibacter</taxon>
    </lineage>
</organism>